<dbReference type="Pfam" id="PF01965">
    <property type="entry name" value="DJ-1_PfpI"/>
    <property type="match status" value="1"/>
</dbReference>
<dbReference type="CDD" id="cd03137">
    <property type="entry name" value="GATase1_AraC_1"/>
    <property type="match status" value="1"/>
</dbReference>
<dbReference type="SMART" id="SM00342">
    <property type="entry name" value="HTH_ARAC"/>
    <property type="match status" value="1"/>
</dbReference>
<dbReference type="EMBL" id="CP127294">
    <property type="protein sequence ID" value="WIX75188.1"/>
    <property type="molecule type" value="Genomic_DNA"/>
</dbReference>
<dbReference type="SUPFAM" id="SSF46689">
    <property type="entry name" value="Homeodomain-like"/>
    <property type="match status" value="2"/>
</dbReference>
<name>A0A9Y2MRS2_9PSEU</name>
<proteinExistence type="predicted"/>
<sequence length="329" mass="35301">MERSERVVVVVYDAVRLLDVTGPLEVFGMANEHGAHYELLTASPGGTDVRTTTGTRLGADVALEDVDVEGGTLVVPGSPNWQITVTDEHLLDQVRRLSRQARRTASVCAGAFTLAAAGLLEGRRAATHWELADQLARRYPGVEVDCEAIFVRDGPVISSAGVTSGIDLSLALVEEDLGSEAARLVAKHLVVFLQRPGGQSQFSVRLAAQPARNDLLRGIMDRITADPSADHSLSLLADDAGVSVRHLTRLFRDQMGTSVARFVESTRLEAAQQLLETGTAPLDVVARRTGFGSAETLRRVFTRELGVPPSAYRARFRTTVTPALAGAGR</sequence>
<dbReference type="PROSITE" id="PS01124">
    <property type="entry name" value="HTH_ARAC_FAMILY_2"/>
    <property type="match status" value="1"/>
</dbReference>
<keyword evidence="1" id="KW-0805">Transcription regulation</keyword>
<evidence type="ECO:0000256" key="3">
    <source>
        <dbReference type="ARBA" id="ARBA00023163"/>
    </source>
</evidence>
<feature type="domain" description="HTH araC/xylS-type" evidence="4">
    <location>
        <begin position="217"/>
        <end position="315"/>
    </location>
</feature>
<dbReference type="Pfam" id="PF12833">
    <property type="entry name" value="HTH_18"/>
    <property type="match status" value="1"/>
</dbReference>
<reference evidence="5 6" key="1">
    <citation type="submission" date="2023-06" db="EMBL/GenBank/DDBJ databases">
        <authorList>
            <person name="Oyuntsetseg B."/>
            <person name="Kim S.B."/>
        </authorList>
    </citation>
    <scope>NUCLEOTIDE SEQUENCE [LARGE SCALE GENOMIC DNA]</scope>
    <source>
        <strain evidence="5 6">2-15</strain>
    </source>
</reference>
<evidence type="ECO:0000259" key="4">
    <source>
        <dbReference type="PROSITE" id="PS01124"/>
    </source>
</evidence>
<keyword evidence="3" id="KW-0804">Transcription</keyword>
<dbReference type="Proteomes" id="UP001236014">
    <property type="component" value="Chromosome"/>
</dbReference>
<dbReference type="PANTHER" id="PTHR43130:SF3">
    <property type="entry name" value="HTH-TYPE TRANSCRIPTIONAL REGULATOR RV1931C"/>
    <property type="match status" value="1"/>
</dbReference>
<evidence type="ECO:0000313" key="6">
    <source>
        <dbReference type="Proteomes" id="UP001236014"/>
    </source>
</evidence>
<dbReference type="PANTHER" id="PTHR43130">
    <property type="entry name" value="ARAC-FAMILY TRANSCRIPTIONAL REGULATOR"/>
    <property type="match status" value="1"/>
</dbReference>
<dbReference type="Gene3D" id="1.10.10.60">
    <property type="entry name" value="Homeodomain-like"/>
    <property type="match status" value="1"/>
</dbReference>
<evidence type="ECO:0000256" key="1">
    <source>
        <dbReference type="ARBA" id="ARBA00023015"/>
    </source>
</evidence>
<dbReference type="InterPro" id="IPR052158">
    <property type="entry name" value="INH-QAR"/>
</dbReference>
<dbReference type="InterPro" id="IPR018060">
    <property type="entry name" value="HTH_AraC"/>
</dbReference>
<dbReference type="GO" id="GO:0043565">
    <property type="term" value="F:sequence-specific DNA binding"/>
    <property type="evidence" value="ECO:0007669"/>
    <property type="project" value="InterPro"/>
</dbReference>
<organism evidence="5 6">
    <name type="scientific">Amycolatopsis carbonis</name>
    <dbReference type="NCBI Taxonomy" id="715471"/>
    <lineage>
        <taxon>Bacteria</taxon>
        <taxon>Bacillati</taxon>
        <taxon>Actinomycetota</taxon>
        <taxon>Actinomycetes</taxon>
        <taxon>Pseudonocardiales</taxon>
        <taxon>Pseudonocardiaceae</taxon>
        <taxon>Amycolatopsis</taxon>
    </lineage>
</organism>
<protein>
    <submittedName>
        <fullName evidence="5">DJ-1/PfpI family protein</fullName>
    </submittedName>
</protein>
<dbReference type="InterPro" id="IPR009057">
    <property type="entry name" value="Homeodomain-like_sf"/>
</dbReference>
<keyword evidence="2" id="KW-0238">DNA-binding</keyword>
<dbReference type="KEGG" id="acab:QRX50_27020"/>
<dbReference type="InterPro" id="IPR002818">
    <property type="entry name" value="DJ-1/PfpI"/>
</dbReference>
<dbReference type="Gene3D" id="3.40.50.880">
    <property type="match status" value="1"/>
</dbReference>
<gene>
    <name evidence="5" type="ORF">QRX50_27020</name>
</gene>
<evidence type="ECO:0000256" key="2">
    <source>
        <dbReference type="ARBA" id="ARBA00023125"/>
    </source>
</evidence>
<dbReference type="AlphaFoldDB" id="A0A9Y2MRS2"/>
<dbReference type="SUPFAM" id="SSF52317">
    <property type="entry name" value="Class I glutamine amidotransferase-like"/>
    <property type="match status" value="1"/>
</dbReference>
<dbReference type="GO" id="GO:0003700">
    <property type="term" value="F:DNA-binding transcription factor activity"/>
    <property type="evidence" value="ECO:0007669"/>
    <property type="project" value="InterPro"/>
</dbReference>
<keyword evidence="6" id="KW-1185">Reference proteome</keyword>
<dbReference type="PROSITE" id="PS00041">
    <property type="entry name" value="HTH_ARAC_FAMILY_1"/>
    <property type="match status" value="1"/>
</dbReference>
<evidence type="ECO:0000313" key="5">
    <source>
        <dbReference type="EMBL" id="WIX75188.1"/>
    </source>
</evidence>
<dbReference type="InterPro" id="IPR018062">
    <property type="entry name" value="HTH_AraC-typ_CS"/>
</dbReference>
<dbReference type="RefSeq" id="WP_285965964.1">
    <property type="nucleotide sequence ID" value="NZ_CP127294.1"/>
</dbReference>
<accession>A0A9Y2MRS2</accession>
<dbReference type="InterPro" id="IPR029062">
    <property type="entry name" value="Class_I_gatase-like"/>
</dbReference>